<evidence type="ECO:0000313" key="3">
    <source>
        <dbReference type="EMBL" id="MBF6302750.1"/>
    </source>
</evidence>
<reference evidence="3 4" key="1">
    <citation type="submission" date="2020-10" db="EMBL/GenBank/DDBJ databases">
        <title>Identification of Nocardia species via Next-generation sequencing and recognition of intraspecies genetic diversity.</title>
        <authorList>
            <person name="Li P."/>
            <person name="Li P."/>
            <person name="Lu B."/>
        </authorList>
    </citation>
    <scope>NUCLEOTIDE SEQUENCE [LARGE SCALE GENOMIC DNA]</scope>
    <source>
        <strain evidence="3 4">BJ06-0157</strain>
    </source>
</reference>
<comment type="caution">
    <text evidence="3">The sequence shown here is derived from an EMBL/GenBank/DDBJ whole genome shotgun (WGS) entry which is preliminary data.</text>
</comment>
<dbReference type="PANTHER" id="PTHR10488">
    <property type="entry name" value="GLYCINE AMIDINOTRANSFERASE, MITOCHONDRIAL"/>
    <property type="match status" value="1"/>
</dbReference>
<dbReference type="Proteomes" id="UP000702209">
    <property type="component" value="Unassembled WGS sequence"/>
</dbReference>
<sequence>MPVNSFDEFTTLREVIVGEPHGYTSHDADASFRLFYLDNVTPTAAAGSRELAIPPQLVDELEEDVEGLCAALAEAGVRVLRPEPVTERTVICSPWWSARETPPLNVRDQTIILGDTIVETAPHIRGRVFENDYLKPHFYRYLHAGSAWMSMPRPALARQSLDPSFFDGQPVDLSAVIGDTDTRVLPGLGHELVFDGAQCIRLGRDVLVNVANTNHELGLSWLRRAFPELRFHRLDAIADSHIDSIVVPLRPGLLMLRCADYLDALPEPLHGWDIVVPPEQDEDAFPDYSDFGFNLTSRYIDINVLSVDEDTVVVNSLCPDLMRTLEKKGLTVIPVRHRHRRLFGGGFHCFTLDTVRAGGHEDYFA</sequence>
<proteinExistence type="inferred from homology"/>
<evidence type="ECO:0000256" key="1">
    <source>
        <dbReference type="ARBA" id="ARBA00006943"/>
    </source>
</evidence>
<keyword evidence="2" id="KW-0808">Transferase</keyword>
<organism evidence="3 4">
    <name type="scientific">Nocardia amamiensis</name>
    <dbReference type="NCBI Taxonomy" id="404578"/>
    <lineage>
        <taxon>Bacteria</taxon>
        <taxon>Bacillati</taxon>
        <taxon>Actinomycetota</taxon>
        <taxon>Actinomycetes</taxon>
        <taxon>Mycobacteriales</taxon>
        <taxon>Nocardiaceae</taxon>
        <taxon>Nocardia</taxon>
    </lineage>
</organism>
<dbReference type="InterPro" id="IPR033195">
    <property type="entry name" value="AmidinoTrfase"/>
</dbReference>
<dbReference type="EMBL" id="JADLQX010000055">
    <property type="protein sequence ID" value="MBF6302750.1"/>
    <property type="molecule type" value="Genomic_DNA"/>
</dbReference>
<keyword evidence="4" id="KW-1185">Reference proteome</keyword>
<evidence type="ECO:0000256" key="2">
    <source>
        <dbReference type="ARBA" id="ARBA00022679"/>
    </source>
</evidence>
<accession>A0ABS0D2X4</accession>
<dbReference type="Gene3D" id="3.75.10.10">
    <property type="entry name" value="L-arginine/glycine Amidinotransferase, Chain A"/>
    <property type="match status" value="1"/>
</dbReference>
<dbReference type="PANTHER" id="PTHR10488:SF1">
    <property type="entry name" value="GLYCINE AMIDINOTRANSFERASE, MITOCHONDRIAL"/>
    <property type="match status" value="1"/>
</dbReference>
<protein>
    <submittedName>
        <fullName evidence="3">Inosamine-phosphate amidinotransferase 1</fullName>
    </submittedName>
</protein>
<dbReference type="SUPFAM" id="SSF55909">
    <property type="entry name" value="Pentein"/>
    <property type="match status" value="1"/>
</dbReference>
<name>A0ABS0D2X4_9NOCA</name>
<comment type="similarity">
    <text evidence="1">Belongs to the amidinotransferase family.</text>
</comment>
<gene>
    <name evidence="3" type="ORF">IU459_35235</name>
</gene>
<evidence type="ECO:0000313" key="4">
    <source>
        <dbReference type="Proteomes" id="UP000702209"/>
    </source>
</evidence>